<evidence type="ECO:0000256" key="1">
    <source>
        <dbReference type="SAM" id="SignalP"/>
    </source>
</evidence>
<dbReference type="EMBL" id="BAMX01000010">
    <property type="protein sequence ID" value="GAN65610.1"/>
    <property type="molecule type" value="Genomic_DNA"/>
</dbReference>
<comment type="caution">
    <text evidence="2">The sequence shown here is derived from an EMBL/GenBank/DDBJ whole genome shotgun (WGS) entry which is preliminary data.</text>
</comment>
<keyword evidence="1" id="KW-0732">Signal</keyword>
<dbReference type="Proteomes" id="UP000032670">
    <property type="component" value="Unassembled WGS sequence"/>
</dbReference>
<keyword evidence="3" id="KW-1185">Reference proteome</keyword>
<name>A0A0D6NJ15_9PROT</name>
<protein>
    <recommendedName>
        <fullName evidence="4">Alcohol dehydrogenase</fullName>
    </recommendedName>
</protein>
<dbReference type="STRING" id="1231341.Abor_010_173"/>
<dbReference type="RefSeq" id="WP_048840636.1">
    <property type="nucleotide sequence ID" value="NZ_BAMX01000010.1"/>
</dbReference>
<feature type="signal peptide" evidence="1">
    <location>
        <begin position="1"/>
        <end position="31"/>
    </location>
</feature>
<evidence type="ECO:0000313" key="2">
    <source>
        <dbReference type="EMBL" id="GAN65610.1"/>
    </source>
</evidence>
<gene>
    <name evidence="2" type="ORF">Abor_010_173</name>
</gene>
<sequence>MSGSCLVSKLAAALAVSSCVGLIALGTPAHAQTDTQPPVPSHAPGKLVVPRTAPPMTAANAAPGVLDYDGIPTVEGASAANVAGLMAYCYGHNLTTDTTVRVLGRKLARKPGVSTNPAYAWGGVGRLMLDKNTMFDVTTLKPRLQAAVCSRSALRGPDLLNTK</sequence>
<proteinExistence type="predicted"/>
<accession>A0A6N3SXW6</accession>
<dbReference type="GeneID" id="76203757"/>
<feature type="chain" id="PRO_5030005866" description="Alcohol dehydrogenase" evidence="1">
    <location>
        <begin position="32"/>
        <end position="163"/>
    </location>
</feature>
<evidence type="ECO:0008006" key="4">
    <source>
        <dbReference type="Google" id="ProtNLM"/>
    </source>
</evidence>
<organism evidence="2 3">
    <name type="scientific">Acetobacter orientalis</name>
    <dbReference type="NCBI Taxonomy" id="146474"/>
    <lineage>
        <taxon>Bacteria</taxon>
        <taxon>Pseudomonadati</taxon>
        <taxon>Pseudomonadota</taxon>
        <taxon>Alphaproteobacteria</taxon>
        <taxon>Acetobacterales</taxon>
        <taxon>Acetobacteraceae</taxon>
        <taxon>Acetobacter</taxon>
    </lineage>
</organism>
<evidence type="ECO:0000313" key="3">
    <source>
        <dbReference type="Proteomes" id="UP000032670"/>
    </source>
</evidence>
<accession>A0A0D6NJ15</accession>
<dbReference type="AlphaFoldDB" id="A0A0D6NJ15"/>
<reference evidence="2 3" key="1">
    <citation type="submission" date="2012-11" db="EMBL/GenBank/DDBJ databases">
        <title>Whole genome sequence of Acetobacter orientalis 21F-2.</title>
        <authorList>
            <person name="Azuma Y."/>
            <person name="Higashiura N."/>
            <person name="Hirakawa H."/>
            <person name="Matsushita K."/>
        </authorList>
    </citation>
    <scope>NUCLEOTIDE SEQUENCE [LARGE SCALE GENOMIC DNA]</scope>
    <source>
        <strain evidence="2 3">21F-2</strain>
    </source>
</reference>